<dbReference type="RefSeq" id="XP_073559879.1">
    <property type="nucleotide sequence ID" value="XM_073701625.1"/>
</dbReference>
<keyword evidence="1" id="KW-1133">Transmembrane helix</keyword>
<evidence type="ECO:0000313" key="2">
    <source>
        <dbReference type="EMBL" id="TFB03678.1"/>
    </source>
</evidence>
<keyword evidence="1" id="KW-0812">Transmembrane</keyword>
<organism evidence="2 3">
    <name type="scientific">Trichoderma ghanense</name>
    <dbReference type="NCBI Taxonomy" id="65468"/>
    <lineage>
        <taxon>Eukaryota</taxon>
        <taxon>Fungi</taxon>
        <taxon>Dikarya</taxon>
        <taxon>Ascomycota</taxon>
        <taxon>Pezizomycotina</taxon>
        <taxon>Sordariomycetes</taxon>
        <taxon>Hypocreomycetidae</taxon>
        <taxon>Hypocreales</taxon>
        <taxon>Hypocreaceae</taxon>
        <taxon>Trichoderma</taxon>
    </lineage>
</organism>
<dbReference type="Proteomes" id="UP001642720">
    <property type="component" value="Unassembled WGS sequence"/>
</dbReference>
<dbReference type="GeneID" id="300576075"/>
<evidence type="ECO:0000313" key="3">
    <source>
        <dbReference type="Proteomes" id="UP001642720"/>
    </source>
</evidence>
<accession>A0ABY2H5Z7</accession>
<keyword evidence="3" id="KW-1185">Reference proteome</keyword>
<dbReference type="EMBL" id="PPTA01000005">
    <property type="protein sequence ID" value="TFB03678.1"/>
    <property type="molecule type" value="Genomic_DNA"/>
</dbReference>
<sequence length="66" mass="7151">MEVVDAAYEGRDALACEGFGEGGDEGGFSDALEAVEADDERGRRRRRVIVIRGGLLLLLVLLVVQF</sequence>
<keyword evidence="1" id="KW-0472">Membrane</keyword>
<feature type="transmembrane region" description="Helical" evidence="1">
    <location>
        <begin position="49"/>
        <end position="65"/>
    </location>
</feature>
<evidence type="ECO:0000256" key="1">
    <source>
        <dbReference type="SAM" id="Phobius"/>
    </source>
</evidence>
<gene>
    <name evidence="2" type="ORF">CCMA1212_004316</name>
</gene>
<protein>
    <submittedName>
        <fullName evidence="2">Uncharacterized protein</fullName>
    </submittedName>
</protein>
<name>A0ABY2H5Z7_9HYPO</name>
<comment type="caution">
    <text evidence="2">The sequence shown here is derived from an EMBL/GenBank/DDBJ whole genome shotgun (WGS) entry which is preliminary data.</text>
</comment>
<proteinExistence type="predicted"/>
<reference evidence="2 3" key="1">
    <citation type="submission" date="2018-01" db="EMBL/GenBank/DDBJ databases">
        <title>Genome characterization of the sugarcane-associated fungus Trichoderma ghanense CCMA-1212 and their application in lignocelulose bioconversion.</title>
        <authorList>
            <person name="Steindorff A.S."/>
            <person name="Mendes T.D."/>
            <person name="Vilela E.S.D."/>
            <person name="Rodrigues D.S."/>
            <person name="Formighieri E.F."/>
            <person name="Melo I.S."/>
            <person name="Favaro L.C.L."/>
        </authorList>
    </citation>
    <scope>NUCLEOTIDE SEQUENCE [LARGE SCALE GENOMIC DNA]</scope>
    <source>
        <strain evidence="2 3">CCMA-1212</strain>
    </source>
</reference>